<dbReference type="EMBL" id="KQ483738">
    <property type="protein sequence ID" value="KYP42051.1"/>
    <property type="molecule type" value="Genomic_DNA"/>
</dbReference>
<keyword evidence="2" id="KW-1185">Reference proteome</keyword>
<sequence>MRVARESICTNDWRFVCNLVQDNSCPICHEAPENVLHCLRDCMHAKCVWQHMARGGLDNGFFSDCLVDWLSKNMIGTNSWWTQLFVITLDSLWKARNAHVFRLAPIYTNQVVGEIFG</sequence>
<evidence type="ECO:0000313" key="1">
    <source>
        <dbReference type="EMBL" id="KYP42051.1"/>
    </source>
</evidence>
<dbReference type="Gramene" id="C.cajan_36631.t">
    <property type="protein sequence ID" value="C.cajan_36631.t.cds1"/>
    <property type="gene ID" value="C.cajan_36631"/>
</dbReference>
<proteinExistence type="predicted"/>
<dbReference type="Proteomes" id="UP000075243">
    <property type="component" value="Unassembled WGS sequence"/>
</dbReference>
<gene>
    <name evidence="1" type="ORF">KK1_036564</name>
</gene>
<dbReference type="AlphaFoldDB" id="A0A151RHR9"/>
<organism evidence="1 2">
    <name type="scientific">Cajanus cajan</name>
    <name type="common">Pigeon pea</name>
    <name type="synonym">Cajanus indicus</name>
    <dbReference type="NCBI Taxonomy" id="3821"/>
    <lineage>
        <taxon>Eukaryota</taxon>
        <taxon>Viridiplantae</taxon>
        <taxon>Streptophyta</taxon>
        <taxon>Embryophyta</taxon>
        <taxon>Tracheophyta</taxon>
        <taxon>Spermatophyta</taxon>
        <taxon>Magnoliopsida</taxon>
        <taxon>eudicotyledons</taxon>
        <taxon>Gunneridae</taxon>
        <taxon>Pentapetalae</taxon>
        <taxon>rosids</taxon>
        <taxon>fabids</taxon>
        <taxon>Fabales</taxon>
        <taxon>Fabaceae</taxon>
        <taxon>Papilionoideae</taxon>
        <taxon>50 kb inversion clade</taxon>
        <taxon>NPAAA clade</taxon>
        <taxon>indigoferoid/millettioid clade</taxon>
        <taxon>Phaseoleae</taxon>
        <taxon>Cajanus</taxon>
    </lineage>
</organism>
<name>A0A151RHR9_CAJCA</name>
<evidence type="ECO:0000313" key="2">
    <source>
        <dbReference type="Proteomes" id="UP000075243"/>
    </source>
</evidence>
<protein>
    <submittedName>
        <fullName evidence="1">Ribonuclease H protein At1g65750 family</fullName>
    </submittedName>
</protein>
<dbReference type="OMA" id="YCASSPR"/>
<reference evidence="1" key="1">
    <citation type="journal article" date="2012" name="Nat. Biotechnol.">
        <title>Draft genome sequence of pigeonpea (Cajanus cajan), an orphan legume crop of resource-poor farmers.</title>
        <authorList>
            <person name="Varshney R.K."/>
            <person name="Chen W."/>
            <person name="Li Y."/>
            <person name="Bharti A.K."/>
            <person name="Saxena R.K."/>
            <person name="Schlueter J.A."/>
            <person name="Donoghue M.T."/>
            <person name="Azam S."/>
            <person name="Fan G."/>
            <person name="Whaley A.M."/>
            <person name="Farmer A.D."/>
            <person name="Sheridan J."/>
            <person name="Iwata A."/>
            <person name="Tuteja R."/>
            <person name="Penmetsa R.V."/>
            <person name="Wu W."/>
            <person name="Upadhyaya H.D."/>
            <person name="Yang S.P."/>
            <person name="Shah T."/>
            <person name="Saxena K.B."/>
            <person name="Michael T."/>
            <person name="McCombie W.R."/>
            <person name="Yang B."/>
            <person name="Zhang G."/>
            <person name="Yang H."/>
            <person name="Wang J."/>
            <person name="Spillane C."/>
            <person name="Cook D.R."/>
            <person name="May G.D."/>
            <person name="Xu X."/>
            <person name="Jackson S.A."/>
        </authorList>
    </citation>
    <scope>NUCLEOTIDE SEQUENCE [LARGE SCALE GENOMIC DNA]</scope>
</reference>
<accession>A0A151RHR9</accession>